<evidence type="ECO:0000313" key="3">
    <source>
        <dbReference type="Proteomes" id="UP000284892"/>
    </source>
</evidence>
<feature type="domain" description="Transglutaminase-like" evidence="1">
    <location>
        <begin position="314"/>
        <end position="389"/>
    </location>
</feature>
<dbReference type="Proteomes" id="UP000284892">
    <property type="component" value="Unassembled WGS sequence"/>
</dbReference>
<accession>A0A420DFU1</accession>
<keyword evidence="3" id="KW-1185">Reference proteome</keyword>
<sequence length="664" mass="76704">MKKIIYIIAFLVSYLGFSQNYKFGKVSKEELQEQFNPLDSSANATYLYKYRKTHFEYQQGEGFYLITEIRERIKIYNQEGFDYATRTINTHKSGGVKEQIIGLKAYTYNLEQGKVEDTKLKNDGVFETELYKYTNQTKFTMPNLKQGSVIEYEFKIKSPFIYNVDEFVFQEDIPTKKLEAIFEAPEYYTFKTNTKGFLNIRPKVENSDDRITFNSKSRRFGGTKFNSSDLEFKKSVSTYDLSDIPALKDEPYVNSIYNYRSAVKYELSYSKLPNSFTKYYTTTWDDVVKTIYKSESLGLELKKTNYFEEDIDALISGVNDQAKRAGLIFNFVKSNVKWNGYYSKYTNEGVKKAYKNHVGNVAEINLMLTAMLRYAGLNANPVLVSTRNNGVPIFPTREGYNYIISVIELQGNVVLLDATSKFGSPNILPYRTLNWQGRVVRDDGSSTLVNLYPTTKAKSTYYMNVELNDNGDVTGKVRNALTNHDAMRFRESYVQRNKEEYLEALEARYKGIEITDFDVKNELDLSKPVMSSFEFLAEDQLEVIGGKMFVKPLFFLTEDENPFKSENREFPIDFGYPSGRKYNISIAIPEGYKIEAIPEPAVLMLPDGLGSFKYNVTAKDTSIQLVISYDNNSAIVSQQYYDALKEYFKQFIEKENERIVLTKI</sequence>
<dbReference type="Gene3D" id="2.60.40.3140">
    <property type="match status" value="1"/>
</dbReference>
<dbReference type="RefSeq" id="WP_120202184.1">
    <property type="nucleotide sequence ID" value="NZ_RAQJ01000005.1"/>
</dbReference>
<name>A0A420DFU1_9FLAO</name>
<dbReference type="AlphaFoldDB" id="A0A420DFU1"/>
<dbReference type="EMBL" id="RAQJ01000005">
    <property type="protein sequence ID" value="RKE91955.1"/>
    <property type="molecule type" value="Genomic_DNA"/>
</dbReference>
<dbReference type="Gene3D" id="2.60.120.1130">
    <property type="match status" value="1"/>
</dbReference>
<evidence type="ECO:0000259" key="1">
    <source>
        <dbReference type="Pfam" id="PF01841"/>
    </source>
</evidence>
<protein>
    <submittedName>
        <fullName evidence="2">Uncharacterized protein DUF3857</fullName>
    </submittedName>
</protein>
<comment type="caution">
    <text evidence="2">The sequence shown here is derived from an EMBL/GenBank/DDBJ whole genome shotgun (WGS) entry which is preliminary data.</text>
</comment>
<proteinExistence type="predicted"/>
<dbReference type="Gene3D" id="3.10.620.30">
    <property type="match status" value="1"/>
</dbReference>
<reference evidence="2 3" key="1">
    <citation type="submission" date="2018-09" db="EMBL/GenBank/DDBJ databases">
        <title>Genomic Encyclopedia of Archaeal and Bacterial Type Strains, Phase II (KMG-II): from individual species to whole genera.</title>
        <authorList>
            <person name="Goeker M."/>
        </authorList>
    </citation>
    <scope>NUCLEOTIDE SEQUENCE [LARGE SCALE GENOMIC DNA]</scope>
    <source>
        <strain evidence="2 3">DSM 26283</strain>
    </source>
</reference>
<dbReference type="Pfam" id="PF01841">
    <property type="entry name" value="Transglut_core"/>
    <property type="match status" value="1"/>
</dbReference>
<evidence type="ECO:0000313" key="2">
    <source>
        <dbReference type="EMBL" id="RKE91955.1"/>
    </source>
</evidence>
<dbReference type="InterPro" id="IPR002931">
    <property type="entry name" value="Transglutaminase-like"/>
</dbReference>
<gene>
    <name evidence="2" type="ORF">BXY80_2385</name>
</gene>
<organism evidence="2 3">
    <name type="scientific">Ichthyenterobacterium magnum</name>
    <dbReference type="NCBI Taxonomy" id="1230530"/>
    <lineage>
        <taxon>Bacteria</taxon>
        <taxon>Pseudomonadati</taxon>
        <taxon>Bacteroidota</taxon>
        <taxon>Flavobacteriia</taxon>
        <taxon>Flavobacteriales</taxon>
        <taxon>Flavobacteriaceae</taxon>
        <taxon>Ichthyenterobacterium</taxon>
    </lineage>
</organism>
<dbReference type="OrthoDB" id="98874at2"/>